<keyword evidence="2" id="KW-0732">Signal</keyword>
<evidence type="ECO:0000313" key="3">
    <source>
        <dbReference type="EMBL" id="MEQ2578819.1"/>
    </source>
</evidence>
<feature type="signal peptide" evidence="2">
    <location>
        <begin position="1"/>
        <end position="24"/>
    </location>
</feature>
<evidence type="ECO:0000256" key="2">
    <source>
        <dbReference type="SAM" id="SignalP"/>
    </source>
</evidence>
<organism evidence="3 4">
    <name type="scientific">Hominiventricola aquisgranensis</name>
    <dbReference type="NCBI Taxonomy" id="3133164"/>
    <lineage>
        <taxon>Bacteria</taxon>
        <taxon>Bacillati</taxon>
        <taxon>Bacillota</taxon>
        <taxon>Clostridia</taxon>
        <taxon>Lachnospirales</taxon>
        <taxon>Lachnospiraceae</taxon>
        <taxon>Hominiventricola</taxon>
    </lineage>
</organism>
<reference evidence="3 4" key="1">
    <citation type="submission" date="2024-03" db="EMBL/GenBank/DDBJ databases">
        <title>Human intestinal bacterial collection.</title>
        <authorList>
            <person name="Pauvert C."/>
            <person name="Hitch T.C.A."/>
            <person name="Clavel T."/>
        </authorList>
    </citation>
    <scope>NUCLEOTIDE SEQUENCE [LARGE SCALE GENOMIC DNA]</scope>
    <source>
        <strain evidence="3 4">CLA-AA-H78B</strain>
    </source>
</reference>
<sequence>MKKSRVGKRILAWMLVFAMLWQSAGVETLAASITASDGVETLTEEGEEKASAAEDTNVSEQPADNGAGTDNDTGITDGDTGSSDTAENIGDTGSSDTAGDIGDTGNSDSGEDKQPGSEITADEVTSDLFSAKSEEEVKEPAVILNGIADGTTTQLQTWTAADIEGRNPLEAAEEEIKKGEYSSYSVEIEQDLTVPAYTQTEDRSNTTLYLHGHTLTIEGDGYSFGTYTVNVEGISNDENKTFGTIKFVVKSATVDQNNTVTIGADFQSSQDTSDVYLNWQNMNIEVANDGDTSTSTDSVTVKLGEHNRVTWNEVSYNTSNGIKKKLETAMNSNLTVNDETEFVTDDVFITKWSSLTVKNKWKTTNATFDLKQSSVNAKEMEIENLTMKGDSKLFTQKSCTVNKIISNDANELLLVAEKTADVVEWPIFHINSEINDFQIRLQRDVVDVAGTFEDWGTFSENDQVAILGADLIAQIKSSGKDVNDYFVADGNVEFALDEATCSLTVVAKPEDQTKLYWIYQPGEDAESYQTGVDTLAEAKEWIAEQPENDVSYVIRVNTSQVNADKTVSAGKNDLNYREQGHAVLLDLQEQVLTLTDADTVMTTSATNGQIRVSKAGSLTVYPDNSDIRWSNLTVNMNNLSEKLIVGEQNVAYSGRLVTENVEWTNTGKLAVTMAANVDLTGQTLNCASLKVVGESYEVSDGKFEKQEVSIGTLKVIGNLELNGVLTVHFLENVGGTLTAVSGSTMTLTERGVINNLLVKGSGSELEAEENFELRMVSPDNVSDHTLLINGSVSRSGKMVTPVLCKGMAYNQETGKWEEKPFGWNKSNEISERRYEIYMPKVRTALDGFFTSDLYADSEHKQVITLYAVCEKTGTGYGVRAKEATVLVKHANMICRFDSFEYAVASISKLISSGGFGNDKGKYTFVLLASGQLKNNVTLPSCVTDLEFITYADEPKNLETGKVQYLKLDGSGKKVILKTTASTIYISPFVDIRNGTLEAPSATEIHMGRFSEYKLEGGYDEQWTAKGDDLTINAPNAAFYANAITWSEDKHQKTENAVFDMSEATLNVASLVSRGSTEAGTYISGDKLEVQFKKLTLNSGSTSFDGKVTIPTLVQQGGSVKVESGAAVDVTTWNVTKAVAKDAISGYETIYNDGGQVKIDTLNMTAGTLYNGGYPTKDGTASVTISTVKRLKKLVNDDQAVFHVHNYASVNGDAVWLNDESLFVVDSQYMGEGETDQPGTVVLYGLRIAGTPVIQKSLSDTLTINGTPVQADEESRCTVKIHEPDKTADALLKQVAFNTSMTSGFPLEMFNVTAELRDGDNSDAAREEYDFMLQQNGKQLLIAKALFAVTQKGIKEGSRIGEYANWQQVVAAINNINDAKNEYEIQVLDDTVTIDGTFTIPSKAASLDFSYEQRSGAELCTLTWYGNVSLPTNVTFQNFWLTPKATAKEGAAPASVALNRNTFYLENSGGVFTNVTGSANSVWQIVTGDSTVLPSEASAWVEARGSVSGIAHLILSGKPDHTPTLQVTSNVTATKLTMNDAAWLKTVGVRNNNNQMTSGKITLANVITNGEDNKVSYPGENTDSMLYVTEKVDSDGDYHEAEGEKAYYLSCAITVDTEGIYNTKTADHQLLSAKNAPASWFVTENEKGEKQWTEKSGEWVIIARTAAPSVALNYGSYNEKGNIYGYFGTVKEAFGQIQFLNDPTADYVISILKDSATNVNENLGFPTKVHRLYVVNETESSIKFSFKNLIELNSNTTFVELDLVPQTSGGSIKVKNYELELDSCYIPTGNKITGITGNGKGQVTVRNSVSKTGKNEDETSTTCNFTVNGSISGLSVLKVQSDHSAGLYVTGNVTATNLELANNVKERETALLEVDGKLTVTDVITKGDCSVQASVTLTRNTRSTDKEITRVTPNFIINGTVKGDPLKLSVVEMVKTGTTLTAQEVLFKDRSNEEAPLAGYVWGSTYKTVNDNQETVYKNIPLVLAKKTAAAKIVLNTTDSDVQKGMLYKSGGYINYMSTTDYAIELTYKTTDSDGTKADQQTPCLTWADAVTEINNQAAGNSNAKNTEYTITLKTDLGSAKAEKTAPISLLLPGRNAAANVIVTSEGDAKNIYYQGNITANTGLTLKNVNLNSKVRVNGTWTNVIFDGDPKTCVKPITLTVAGAYTLNLGDNVTFNSPLILKGNNAATLKLTAVTGKTLKTVGNRSEENTGATEGNLIYGSVTGFTYVDLNTDKNTNDEDANGKLYVEKYVTGKDRKGNWIYTDGAFTVVKDLTLRNAQLKAASVTVNGNVTMTDSQVEADGVFTFNKDLAYTGSKNALTTIRKSAADLTPYLTIKGNVASKDGSTIRVKVLNSDGTVPTLAVMGDTFTAAQKTACRRFLVAPKADISLFVPDSENLKAGNENPYETGKKTGYIFFRDKSGYVNIYYADEVQAAVYVEDEELLGYYVTWADAVAAVNAYKSSNLASETISIVLCKNLGEAVQPVNLTLPSTKATVEITACDVNSDRIYYNNNISLRSNTVFRGIMLAPTAVKTVKGVKKAYGISRDIAVGSYSFTMDTVVVSGVDASIGSITGAGSKTAEYEFDGDENTRYDLTGKLAITNGTVYIRKNVAVQAAGALSVQTLVLHAGAELYGKAAMKIGDIVYTNQLTNPPMIGTWRTVEKKGLDNSQFTLTGGVYAGVDENGKPAGADEGKIILAVHENDSTEEDPRLIDATDYELIYNRTGDSNVKLTVPATKKLADIPKEYLSHFKVGYNNTDNTKYHLVKYAGGVYLGTDSLKSYEVELDHADESTTCLDLNQAATEIANLAALTDTYTVKVPTELTDTCITDATAASSLVLPKANKAASVVYTNKIQRSEVRFLAADGMKPAGIVTFENFVFDPVVIKNNKVNVANPALTMSASTMTVDGKKTSVSRVTLENCSFKNAQTLFASVTGVRNVSTLTMDGCKIGVLGTMQYVNDLDLLNGTDLATLGTVSVNAVTMKDTDAKASTWNAWGATTISTSLTSWMKNKGSYIGTRRVDAKTGKSAFTVNGSASTGKDRRIWIKVMKDTTTQADVLNAYKIGTLTSAALYRGGSSADPTETYKDISLLAAPKADAGIFRAHYYQTASDDVLANLISYKDLNYNVKNGDKREMAVEITRESDEKSDATTYAKTFSQAVTMINRAGTGVKAADYDAYTMTILTANAERENGQPLVKTAQDGNQAPAYGSLTLPTYAKAVTIKSDSTSAVPTLKFTGAVTPRCDTTFDGVKLVAGTVSGGKWQTAKEQAPTISMSNTRWTLTLPKKSDTYTSITAPQGQIVIPAGADVTVNGAVSAKTLSLAGELHVKGNLTATTLTAASNDAAVTGEKVMTFTDLTKHADDAALKLTTYRTARPANKISRTQLVINGEITVPTSIQMMVYDQKKINGKLEDTHAFGMNDMKDYELGVNGKPTENVKLAVIPKASLADVTLLVEDSDTSYAKNLPLWKYEKGMYLAESKYAVNNGGLPIIVTAQEDGTSVYEASFMNWAQAVKEIDVIAKKARTYTIMLTENAGDNGTIGTLTMPAQAAKLTVKSNDDHGRYVFFTGTAITLRCPTEFDRIGLIGVLRKASGKTVWYENRAYTLNAGNYDLTMKNMLESGNFEYKANQGNTYAYLSAIPSRISGGTKSILTWEMTTNWSNGDNFYYVNNMQTQPAEQITGFGTVDLKLSDKFDHKVGSTVVQVRSKEAILSVPKGISGISSLKLNEGVTLNVTAGNVAVKDAQINGYVKTRNYTSTGTTTMHLGVIDAGMWVKNTVTGAVRMNQVKLETMDNQIIGRKNRSNVSQIVITGAVSKTDSFDKTATSENVAVHAPIIICLTEYARNSKAQLVNGMVLLQAPKVTQEQANEIFAPKYSRYDAESGAHISGMGTVPDGAKVMMLKPARTNNLTWNMIL</sequence>
<gene>
    <name evidence="3" type="ORF">WMO62_08200</name>
</gene>
<protein>
    <submittedName>
        <fullName evidence="3">Uncharacterized protein</fullName>
    </submittedName>
</protein>
<accession>A0ABV1I2G3</accession>
<keyword evidence="4" id="KW-1185">Reference proteome</keyword>
<proteinExistence type="predicted"/>
<dbReference type="RefSeq" id="WP_349144383.1">
    <property type="nucleotide sequence ID" value="NZ_JBBMFC010000012.1"/>
</dbReference>
<feature type="chain" id="PRO_5046200083" evidence="2">
    <location>
        <begin position="25"/>
        <end position="3909"/>
    </location>
</feature>
<evidence type="ECO:0000313" key="4">
    <source>
        <dbReference type="Proteomes" id="UP001470288"/>
    </source>
</evidence>
<evidence type="ECO:0000256" key="1">
    <source>
        <dbReference type="SAM" id="MobiDB-lite"/>
    </source>
</evidence>
<comment type="caution">
    <text evidence="3">The sequence shown here is derived from an EMBL/GenBank/DDBJ whole genome shotgun (WGS) entry which is preliminary data.</text>
</comment>
<feature type="region of interest" description="Disordered" evidence="1">
    <location>
        <begin position="40"/>
        <end position="123"/>
    </location>
</feature>
<feature type="compositionally biased region" description="Low complexity" evidence="1">
    <location>
        <begin position="63"/>
        <end position="85"/>
    </location>
</feature>
<dbReference type="Proteomes" id="UP001470288">
    <property type="component" value="Unassembled WGS sequence"/>
</dbReference>
<name>A0ABV1I2G3_9FIRM</name>
<dbReference type="EMBL" id="JBBMFC010000012">
    <property type="protein sequence ID" value="MEQ2578819.1"/>
    <property type="molecule type" value="Genomic_DNA"/>
</dbReference>